<dbReference type="InterPro" id="IPR003609">
    <property type="entry name" value="Pan_app"/>
</dbReference>
<dbReference type="InterPro" id="IPR016187">
    <property type="entry name" value="CTDL_fold"/>
</dbReference>
<evidence type="ECO:0000256" key="4">
    <source>
        <dbReference type="SAM" id="Phobius"/>
    </source>
</evidence>
<feature type="domain" description="Apple" evidence="6">
    <location>
        <begin position="169"/>
        <end position="258"/>
    </location>
</feature>
<feature type="compositionally biased region" description="Low complexity" evidence="3">
    <location>
        <begin position="1941"/>
        <end position="1951"/>
    </location>
</feature>
<dbReference type="OrthoDB" id="6285323at2759"/>
<evidence type="ECO:0000259" key="6">
    <source>
        <dbReference type="PROSITE" id="PS50948"/>
    </source>
</evidence>
<feature type="domain" description="C-type lectin" evidence="5">
    <location>
        <begin position="570"/>
        <end position="692"/>
    </location>
</feature>
<feature type="compositionally biased region" description="Basic residues" evidence="3">
    <location>
        <begin position="1913"/>
        <end position="1924"/>
    </location>
</feature>
<dbReference type="SMART" id="SM00034">
    <property type="entry name" value="CLECT"/>
    <property type="match status" value="12"/>
</dbReference>
<feature type="domain" description="C-type lectin" evidence="5">
    <location>
        <begin position="1351"/>
        <end position="1470"/>
    </location>
</feature>
<dbReference type="SMART" id="SM00473">
    <property type="entry name" value="PAN_AP"/>
    <property type="match status" value="1"/>
</dbReference>
<keyword evidence="8" id="KW-1185">Reference proteome</keyword>
<dbReference type="SUPFAM" id="SSF56436">
    <property type="entry name" value="C-type lectin-like"/>
    <property type="match status" value="12"/>
</dbReference>
<accession>A0A913Z4C5</accession>
<keyword evidence="2" id="KW-1015">Disulfide bond</keyword>
<dbReference type="Gene3D" id="3.10.100.10">
    <property type="entry name" value="Mannose-Binding Protein A, subunit A"/>
    <property type="match status" value="12"/>
</dbReference>
<dbReference type="InterPro" id="IPR001304">
    <property type="entry name" value="C-type_lectin-like"/>
</dbReference>
<dbReference type="InterPro" id="IPR033989">
    <property type="entry name" value="CD209-like_CTLD"/>
</dbReference>
<dbReference type="CDD" id="cd03590">
    <property type="entry name" value="CLECT_DC-SIGN_like"/>
    <property type="match status" value="1"/>
</dbReference>
<dbReference type="SUPFAM" id="SSF57414">
    <property type="entry name" value="Hairpin loop containing domain-like"/>
    <property type="match status" value="1"/>
</dbReference>
<reference evidence="7" key="1">
    <citation type="submission" date="2022-11" db="UniProtKB">
        <authorList>
            <consortium name="EnsemblMetazoa"/>
        </authorList>
    </citation>
    <scope>IDENTIFICATION</scope>
</reference>
<dbReference type="PROSITE" id="PS00615">
    <property type="entry name" value="C_TYPE_LECTIN_1"/>
    <property type="match status" value="5"/>
</dbReference>
<name>A0A913Z4C5_PATMI</name>
<evidence type="ECO:0000256" key="3">
    <source>
        <dbReference type="SAM" id="MobiDB-lite"/>
    </source>
</evidence>
<dbReference type="InterPro" id="IPR050111">
    <property type="entry name" value="C-type_lectin/snaclec_domain"/>
</dbReference>
<dbReference type="OMA" id="SHAFICK"/>
<dbReference type="GeneID" id="119720798"/>
<dbReference type="InterPro" id="IPR018378">
    <property type="entry name" value="C-type_lectin_CS"/>
</dbReference>
<dbReference type="InterPro" id="IPR016186">
    <property type="entry name" value="C-type_lectin-like/link_sf"/>
</dbReference>
<keyword evidence="4" id="KW-1133">Transmembrane helix</keyword>
<dbReference type="Pfam" id="PF00059">
    <property type="entry name" value="Lectin_C"/>
    <property type="match status" value="12"/>
</dbReference>
<evidence type="ECO:0000256" key="1">
    <source>
        <dbReference type="ARBA" id="ARBA00022734"/>
    </source>
</evidence>
<feature type="domain" description="C-type lectin" evidence="5">
    <location>
        <begin position="722"/>
        <end position="847"/>
    </location>
</feature>
<feature type="domain" description="C-type lectin" evidence="5">
    <location>
        <begin position="1779"/>
        <end position="1894"/>
    </location>
</feature>
<dbReference type="GO" id="GO:0030246">
    <property type="term" value="F:carbohydrate binding"/>
    <property type="evidence" value="ECO:0007669"/>
    <property type="project" value="UniProtKB-KW"/>
</dbReference>
<evidence type="ECO:0000256" key="2">
    <source>
        <dbReference type="ARBA" id="ARBA00023157"/>
    </source>
</evidence>
<keyword evidence="4" id="KW-0812">Transmembrane</keyword>
<dbReference type="EnsemblMetazoa" id="XM_038190644.1">
    <property type="protein sequence ID" value="XP_038046572.1"/>
    <property type="gene ID" value="LOC119720798"/>
</dbReference>
<keyword evidence="4" id="KW-0472">Membrane</keyword>
<dbReference type="PANTHER" id="PTHR22803">
    <property type="entry name" value="MANNOSE, PHOSPHOLIPASE, LECTIN RECEPTOR RELATED"/>
    <property type="match status" value="1"/>
</dbReference>
<dbReference type="PROSITE" id="PS50948">
    <property type="entry name" value="PAN"/>
    <property type="match status" value="1"/>
</dbReference>
<feature type="region of interest" description="Disordered" evidence="3">
    <location>
        <begin position="1912"/>
        <end position="1951"/>
    </location>
</feature>
<feature type="transmembrane region" description="Helical" evidence="4">
    <location>
        <begin position="1957"/>
        <end position="1980"/>
    </location>
</feature>
<proteinExistence type="predicted"/>
<dbReference type="CDD" id="cd01099">
    <property type="entry name" value="PAN_AP_HGF"/>
    <property type="match status" value="1"/>
</dbReference>
<dbReference type="Proteomes" id="UP000887568">
    <property type="component" value="Unplaced"/>
</dbReference>
<feature type="domain" description="C-type lectin" evidence="5">
    <location>
        <begin position="1498"/>
        <end position="1618"/>
    </location>
</feature>
<feature type="domain" description="C-type lectin" evidence="5">
    <location>
        <begin position="1169"/>
        <end position="1288"/>
    </location>
</feature>
<feature type="domain" description="C-type lectin" evidence="5">
    <location>
        <begin position="422"/>
        <end position="538"/>
    </location>
</feature>
<dbReference type="Gene3D" id="3.50.4.10">
    <property type="entry name" value="Hepatocyte Growth Factor"/>
    <property type="match status" value="1"/>
</dbReference>
<feature type="domain" description="C-type lectin" evidence="5">
    <location>
        <begin position="875"/>
        <end position="999"/>
    </location>
</feature>
<evidence type="ECO:0000313" key="7">
    <source>
        <dbReference type="EnsemblMetazoa" id="XP_038046572.1"/>
    </source>
</evidence>
<protein>
    <recommendedName>
        <fullName evidence="9">Macrophage mannose receptor 1-like</fullName>
    </recommendedName>
</protein>
<feature type="domain" description="C-type lectin" evidence="5">
    <location>
        <begin position="49"/>
        <end position="170"/>
    </location>
</feature>
<dbReference type="Pfam" id="PF00024">
    <property type="entry name" value="PAN_1"/>
    <property type="match status" value="1"/>
</dbReference>
<organism evidence="7 8">
    <name type="scientific">Patiria miniata</name>
    <name type="common">Bat star</name>
    <name type="synonym">Asterina miniata</name>
    <dbReference type="NCBI Taxonomy" id="46514"/>
    <lineage>
        <taxon>Eukaryota</taxon>
        <taxon>Metazoa</taxon>
        <taxon>Echinodermata</taxon>
        <taxon>Eleutherozoa</taxon>
        <taxon>Asterozoa</taxon>
        <taxon>Asteroidea</taxon>
        <taxon>Valvatacea</taxon>
        <taxon>Valvatida</taxon>
        <taxon>Asterinidae</taxon>
        <taxon>Patiria</taxon>
    </lineage>
</organism>
<dbReference type="PROSITE" id="PS50041">
    <property type="entry name" value="C_TYPE_LECTIN_2"/>
    <property type="match status" value="12"/>
</dbReference>
<evidence type="ECO:0000313" key="8">
    <source>
        <dbReference type="Proteomes" id="UP000887568"/>
    </source>
</evidence>
<keyword evidence="1" id="KW-0430">Lectin</keyword>
<sequence length="2018" mass="226126">MWTPAVCTRNHRYVCKKPKIDDGTVHTPAPPPTPGFESRCGWGWEYDVASETCYTFRPDSSENWQDALYQCRVEGGDLISITGLEDQQFINSRLQFSGALYTWMGCNDLGREGGWEWSDTSPFAFVNWDSGEPSNGMWNSPLGQHCCTFISLYGTWADRECERALGYSCKRNAYIFKYFVTSTQRKLPDHSDVTRFRYNVWPVDCANLCMNANSFTCRSFDYRREERACYLSSDDAASAGGLVTTYEGNHYDYYERDWTVLVPTAPPPLPSSYNCPTNWRSYDGYCYTFNTTQKNFQEAQSSCRDMGAELVSIKDRNTNNFIRGYLHEEAPSENRLWIGLTDQAREGLFAWSDGEPVTFTHWSSGQPDNVNEEGCTAMNIDSGYWNDYVCWENYLSSLCRKPMDVAPPPPVNTSCPNRWVAWMGSCYTAYQDKTDWVDAGNQCAFRGAQLVVIEDGYELAFISSALGLQNRDDFFIGLSDRATPGYYEWIDGSWVTYTNWASGQPDDRSGHCVTINSGPNAGYWTDRLCSNSYRYICEKARAGWPTSTPPTANPPTQPTDTDCNAGWIGYGANCFKPFEFSSPQEGATWLMAHSECENIGASLASFHHPNEEQHIVNSFAPTSAQGFWIALNDRRNEGGYEWSDGSVVQYTNWQTGQPDDNGRREECVQTYLSNTTGWFDARCEQPLNYICKIPKGVELRTTVDPSLSPGEPCVDDPTWIHRYPYCYYFSSSSEEDGVLDWHYAEAWCKSKNSHLVSIHDNEERRFLVRYSDTFASYYWIGLRENGSHVGHYEWSDGTFLDYENWRTGQPDDRNGEEQCVEMNKFLALFPGRWSDSNCGVERQFICKRNVDDPPVATHSPTDVPTGGCPTGWWEYNHRCYMIGGTTLDTRKTWLDARTECQKTPGANLASIHDDNVQTLLAAFLIATEYDVWVGLSSLISGRFLWTDGSSFDYENWGYNQPDFFNTGNDTDCVRLMNEAEETGKWNDGECTTRNSYVCLMKPDPTIPESPFTPPPCPSKPGYIQYGQSCFKLDTSTKRSFSDAQVYCAADGATVASVLSGYEQALIQTLLNEYADKSAWLGLHRDSTTDALTWEDGWPLHYTNWGFNSPTNLGDCTVMAENLFLYEDGEWATVSCLVPRYTVCKYNTATPPTPHPTSAAGYCPSGWTDFGSSCYLVPSNWLTKKSFAEARYDCEFNRGGDLVTIGSQAENQFVRQLAAEKNGVSEFILGLHRNTNGGWEWIDDTPASYVNWGSETPVNMFQNCVVMHLDSQGKWFGTYCSTRNHYMCEKPKSKNYFVDQFVYTFSFSVPYSSTHVPISVTGHGTLPPVVPTTRVATTVEGGDHCPTGWPARGDYCYYIQNPSTDMLTWTEADAYCNNLGGYLASIHSIEEISFIQSHLEPGVSWRYWIGLRETAAGGTYNWSDKTDFSYDNWHPGEPNDYGGEEECAEMHSSLGTWNDMACGTPQPFVCKKLNTSTNPIPVPTPYPFTGGCEDGWSRVGYQCYRLLGAGSVSSSGLPYRQAKADCISRGAVLVTVSSPEVQIFLNALMGQQTSSHSWIGLNRLVGDFHWTDGSRLNYTYWAPGYPAITGGCVHMLNDNTTSGKWVNVEGSDSESYFCQQPLNKSLPDTWTGVQCDAAGYYKFGQACYRVEATPSSYAEAEANCEKDQGTLASIGDGLQEALIRSMLTYYDVGDAWIGLRRDSKGTFTWLNENQLSYVNWGENEPSSLEGEGCVRMLAGKTWDNTDCSSTRASICQIGGVSPIPTSVAPPDCNMEGWEQDGGSCLLFNTGLMRTSRDEAQRKCWQDYRATLPVVHSDEQNEFIRRNATKDEAQSSGRVWLQMYRNSNGVFVYNDTDGSQVDYVNWAVRQPDGQSSGADCVAMDLTDGKWSDEFCQVLKADCVCQLLPQGYPHTGKPHTGKPHTGKPHTGEPHTGKPYTTDIGEPGTPEPRTGGLSTGAVVGIVFGILIAISIVLVAVYFVLAYRRGKGNLMEDRMITSTTGFENATYFSNMEAENKSDI</sequence>
<evidence type="ECO:0008006" key="9">
    <source>
        <dbReference type="Google" id="ProtNLM"/>
    </source>
</evidence>
<dbReference type="RefSeq" id="XP_038046572.1">
    <property type="nucleotide sequence ID" value="XM_038190644.1"/>
</dbReference>
<feature type="domain" description="C-type lectin" evidence="5">
    <location>
        <begin position="282"/>
        <end position="390"/>
    </location>
</feature>
<feature type="domain" description="C-type lectin" evidence="5">
    <location>
        <begin position="1025"/>
        <end position="1144"/>
    </location>
</feature>
<feature type="domain" description="C-type lectin" evidence="5">
    <location>
        <begin position="1642"/>
        <end position="1755"/>
    </location>
</feature>
<evidence type="ECO:0000259" key="5">
    <source>
        <dbReference type="PROSITE" id="PS50041"/>
    </source>
</evidence>
<dbReference type="CDD" id="cd00037">
    <property type="entry name" value="CLECT"/>
    <property type="match status" value="10"/>
</dbReference>